<proteinExistence type="predicted"/>
<evidence type="ECO:0000313" key="2">
    <source>
        <dbReference type="Proteomes" id="UP000585970"/>
    </source>
</evidence>
<comment type="caution">
    <text evidence="1">The sequence shown here is derived from an EMBL/GenBank/DDBJ whole genome shotgun (WGS) entry which is preliminary data.</text>
</comment>
<accession>A0A840DWN9</accession>
<evidence type="ECO:0000313" key="1">
    <source>
        <dbReference type="EMBL" id="MBB4076073.1"/>
    </source>
</evidence>
<organism evidence="1 2">
    <name type="scientific">Bartonella fuyuanensis</name>
    <dbReference type="NCBI Taxonomy" id="1460968"/>
    <lineage>
        <taxon>Bacteria</taxon>
        <taxon>Pseudomonadati</taxon>
        <taxon>Pseudomonadota</taxon>
        <taxon>Alphaproteobacteria</taxon>
        <taxon>Hyphomicrobiales</taxon>
        <taxon>Bartonellaceae</taxon>
        <taxon>Bartonella</taxon>
    </lineage>
</organism>
<sequence>MIVVENDEVLDDALKEIGKTKKWFQAESKKVRKG</sequence>
<dbReference type="EMBL" id="JACIFE010000002">
    <property type="protein sequence ID" value="MBB4076073.1"/>
    <property type="molecule type" value="Genomic_DNA"/>
</dbReference>
<gene>
    <name evidence="1" type="ORF">GGR08_000361</name>
</gene>
<reference evidence="1 2" key="1">
    <citation type="submission" date="2020-08" db="EMBL/GenBank/DDBJ databases">
        <title>Genomic Encyclopedia of Type Strains, Phase IV (KMG-IV): sequencing the most valuable type-strain genomes for metagenomic binning, comparative biology and taxonomic classification.</title>
        <authorList>
            <person name="Goeker M."/>
        </authorList>
    </citation>
    <scope>NUCLEOTIDE SEQUENCE [LARGE SCALE GENOMIC DNA]</scope>
    <source>
        <strain evidence="1 2">DSM 100694</strain>
    </source>
</reference>
<keyword evidence="2" id="KW-1185">Reference proteome</keyword>
<name>A0A840DWN9_9HYPH</name>
<dbReference type="Proteomes" id="UP000585970">
    <property type="component" value="Unassembled WGS sequence"/>
</dbReference>
<dbReference type="AlphaFoldDB" id="A0A840DWN9"/>
<protein>
    <submittedName>
        <fullName evidence="1">Uncharacterized membrane protein YcaP (DUF421 family)</fullName>
    </submittedName>
</protein>